<evidence type="ECO:0000256" key="2">
    <source>
        <dbReference type="ARBA" id="ARBA00023125"/>
    </source>
</evidence>
<reference evidence="6 8" key="1">
    <citation type="submission" date="2014-08" db="EMBL/GenBank/DDBJ databases">
        <title>Complete genome sequence of Corynebacterium flavescens OJ8(T)(=DSM 20296(T)), isolated from cheese.</title>
        <authorList>
            <person name="Ruckert C."/>
            <person name="Albersmeier A."/>
            <person name="Winkler A."/>
            <person name="Kalinowski J."/>
        </authorList>
    </citation>
    <scope>NUCLEOTIDE SEQUENCE [LARGE SCALE GENOMIC DNA]</scope>
    <source>
        <strain evidence="6 8">OJ8</strain>
    </source>
</reference>
<reference evidence="7 9" key="2">
    <citation type="submission" date="2019-06" db="EMBL/GenBank/DDBJ databases">
        <title>Whole genome shotgun sequence of Corynebacterium flavescens NBRC 14136.</title>
        <authorList>
            <person name="Hosoyama A."/>
            <person name="Uohara A."/>
            <person name="Ohji S."/>
            <person name="Ichikawa N."/>
        </authorList>
    </citation>
    <scope>NUCLEOTIDE SEQUENCE [LARGE SCALE GENOMIC DNA]</scope>
    <source>
        <strain evidence="7 9">NBRC 14136</strain>
    </source>
</reference>
<feature type="DNA-binding region" description="H-T-H motif" evidence="4">
    <location>
        <begin position="51"/>
        <end position="70"/>
    </location>
</feature>
<organism evidence="6 8">
    <name type="scientific">Corynebacterium flavescens</name>
    <dbReference type="NCBI Taxonomy" id="28028"/>
    <lineage>
        <taxon>Bacteria</taxon>
        <taxon>Bacillati</taxon>
        <taxon>Actinomycetota</taxon>
        <taxon>Actinomycetes</taxon>
        <taxon>Mycobacteriales</taxon>
        <taxon>Corynebacteriaceae</taxon>
        <taxon>Corynebacterium</taxon>
    </lineage>
</organism>
<dbReference type="GO" id="GO:0003700">
    <property type="term" value="F:DNA-binding transcription factor activity"/>
    <property type="evidence" value="ECO:0007669"/>
    <property type="project" value="TreeGrafter"/>
</dbReference>
<dbReference type="PANTHER" id="PTHR30055:SF151">
    <property type="entry name" value="TRANSCRIPTIONAL REGULATORY PROTEIN"/>
    <property type="match status" value="1"/>
</dbReference>
<name>A0A1L7CPQ3_CORFL</name>
<dbReference type="PROSITE" id="PS50977">
    <property type="entry name" value="HTH_TETR_2"/>
    <property type="match status" value="1"/>
</dbReference>
<dbReference type="EMBL" id="CP009246">
    <property type="protein sequence ID" value="APT87791.1"/>
    <property type="molecule type" value="Genomic_DNA"/>
</dbReference>
<dbReference type="KEGG" id="cfc:CFLV_11945"/>
<dbReference type="SUPFAM" id="SSF48498">
    <property type="entry name" value="Tetracyclin repressor-like, C-terminal domain"/>
    <property type="match status" value="1"/>
</dbReference>
<dbReference type="Gene3D" id="1.10.10.60">
    <property type="entry name" value="Homeodomain-like"/>
    <property type="match status" value="1"/>
</dbReference>
<dbReference type="EMBL" id="BJNB01000040">
    <property type="protein sequence ID" value="GEB98577.1"/>
    <property type="molecule type" value="Genomic_DNA"/>
</dbReference>
<keyword evidence="1" id="KW-0805">Transcription regulation</keyword>
<keyword evidence="2 4" id="KW-0238">DNA-binding</keyword>
<evidence type="ECO:0000256" key="1">
    <source>
        <dbReference type="ARBA" id="ARBA00023015"/>
    </source>
</evidence>
<sequence>MVERTGNGDPLQSLALLWRTNVKKGRSGLTLDAIIDAGIAIANESGIDGLSMRKIAEKLGVSAMSLYAHVPSKTELIDLMVDHVNGKVYPDAESLPPESGWRAGLEVVAERNWKLLSDHRWLNDVDTVRPPLGPGTTGKYDIELKPLVGSGLEDVEIDQILTLVLEHVKAAARLSSAVAATNETTGNNDQEWWSVAGPVLTALIDPAKYPHASRIGMAAGQEYDSAVDPDRTYALGLRTILDGVECLILQKNEKNPES</sequence>
<dbReference type="PRINTS" id="PR00455">
    <property type="entry name" value="HTHTETR"/>
</dbReference>
<dbReference type="GO" id="GO:0000976">
    <property type="term" value="F:transcription cis-regulatory region binding"/>
    <property type="evidence" value="ECO:0007669"/>
    <property type="project" value="TreeGrafter"/>
</dbReference>
<dbReference type="Gene3D" id="1.10.357.10">
    <property type="entry name" value="Tetracycline Repressor, domain 2"/>
    <property type="match status" value="1"/>
</dbReference>
<dbReference type="STRING" id="28028.CFLV_11945"/>
<evidence type="ECO:0000256" key="4">
    <source>
        <dbReference type="PROSITE-ProRule" id="PRU00335"/>
    </source>
</evidence>
<dbReference type="Pfam" id="PF00440">
    <property type="entry name" value="TetR_N"/>
    <property type="match status" value="1"/>
</dbReference>
<evidence type="ECO:0000313" key="7">
    <source>
        <dbReference type="EMBL" id="GEB98577.1"/>
    </source>
</evidence>
<dbReference type="InterPro" id="IPR050109">
    <property type="entry name" value="HTH-type_TetR-like_transc_reg"/>
</dbReference>
<evidence type="ECO:0000313" key="8">
    <source>
        <dbReference type="Proteomes" id="UP000185479"/>
    </source>
</evidence>
<gene>
    <name evidence="7" type="ORF">CFL01nite_20720</name>
    <name evidence="6" type="ORF">CFLV_11945</name>
</gene>
<keyword evidence="3" id="KW-0804">Transcription</keyword>
<dbReference type="GeneID" id="82881378"/>
<feature type="domain" description="HTH tetR-type" evidence="5">
    <location>
        <begin position="28"/>
        <end position="88"/>
    </location>
</feature>
<protein>
    <submittedName>
        <fullName evidence="7">TetR family transcriptional regulator</fullName>
    </submittedName>
</protein>
<dbReference type="InterPro" id="IPR009057">
    <property type="entry name" value="Homeodomain-like_sf"/>
</dbReference>
<dbReference type="InterPro" id="IPR001647">
    <property type="entry name" value="HTH_TetR"/>
</dbReference>
<accession>A0A1L7CPQ3</accession>
<keyword evidence="8" id="KW-1185">Reference proteome</keyword>
<dbReference type="Proteomes" id="UP000185479">
    <property type="component" value="Chromosome"/>
</dbReference>
<evidence type="ECO:0000313" key="6">
    <source>
        <dbReference type="EMBL" id="APT87791.1"/>
    </source>
</evidence>
<proteinExistence type="predicted"/>
<dbReference type="Proteomes" id="UP000315353">
    <property type="component" value="Unassembled WGS sequence"/>
</dbReference>
<dbReference type="PANTHER" id="PTHR30055">
    <property type="entry name" value="HTH-TYPE TRANSCRIPTIONAL REGULATOR RUTR"/>
    <property type="match status" value="1"/>
</dbReference>
<dbReference type="AlphaFoldDB" id="A0A1L7CPQ3"/>
<dbReference type="OrthoDB" id="2570341at2"/>
<evidence type="ECO:0000256" key="3">
    <source>
        <dbReference type="ARBA" id="ARBA00023163"/>
    </source>
</evidence>
<dbReference type="InterPro" id="IPR036271">
    <property type="entry name" value="Tet_transcr_reg_TetR-rel_C_sf"/>
</dbReference>
<evidence type="ECO:0000259" key="5">
    <source>
        <dbReference type="PROSITE" id="PS50977"/>
    </source>
</evidence>
<dbReference type="SUPFAM" id="SSF46689">
    <property type="entry name" value="Homeodomain-like"/>
    <property type="match status" value="1"/>
</dbReference>
<dbReference type="InterPro" id="IPR004111">
    <property type="entry name" value="Repressor_TetR_C"/>
</dbReference>
<dbReference type="RefSeq" id="WP_075730708.1">
    <property type="nucleotide sequence ID" value="NZ_BJNB01000040.1"/>
</dbReference>
<evidence type="ECO:0000313" key="9">
    <source>
        <dbReference type="Proteomes" id="UP000315353"/>
    </source>
</evidence>
<dbReference type="GO" id="GO:0045892">
    <property type="term" value="P:negative regulation of DNA-templated transcription"/>
    <property type="evidence" value="ECO:0007669"/>
    <property type="project" value="InterPro"/>
</dbReference>
<dbReference type="Pfam" id="PF02909">
    <property type="entry name" value="TetR_C_1"/>
    <property type="match status" value="1"/>
</dbReference>